<dbReference type="InterPro" id="IPR027417">
    <property type="entry name" value="P-loop_NTPase"/>
</dbReference>
<dbReference type="InterPro" id="IPR012675">
    <property type="entry name" value="Beta-grasp_dom_sf"/>
</dbReference>
<reference evidence="2" key="1">
    <citation type="submission" date="2013-12" db="EMBL/GenBank/DDBJ databases">
        <title>A Varibaculum cambriense genome reconstructed from a premature infant gut community with otherwise low bacterial novelty that shifts toward anaerobic metabolism during the third week of life.</title>
        <authorList>
            <person name="Brown C.T."/>
            <person name="Sharon I."/>
            <person name="Thomas B.C."/>
            <person name="Castelle C.J."/>
            <person name="Morowitz M.J."/>
            <person name="Banfield J.F."/>
        </authorList>
    </citation>
    <scope>NUCLEOTIDE SEQUENCE</scope>
</reference>
<keyword evidence="1" id="KW-1133">Transmembrane helix</keyword>
<dbReference type="Gene3D" id="3.40.50.300">
    <property type="entry name" value="P-loop containing nucleotide triphosphate hydrolases"/>
    <property type="match status" value="1"/>
</dbReference>
<dbReference type="SUPFAM" id="SSF52540">
    <property type="entry name" value="P-loop containing nucleoside triphosphate hydrolases"/>
    <property type="match status" value="1"/>
</dbReference>
<protein>
    <submittedName>
        <fullName evidence="2">GTP-binding protein YchF</fullName>
    </submittedName>
</protein>
<gene>
    <name evidence="2" type="ORF">Q604_UNBC17068G0001</name>
</gene>
<organism evidence="2">
    <name type="scientific">human gut metagenome</name>
    <dbReference type="NCBI Taxonomy" id="408170"/>
    <lineage>
        <taxon>unclassified sequences</taxon>
        <taxon>metagenomes</taxon>
        <taxon>organismal metagenomes</taxon>
    </lineage>
</organism>
<comment type="caution">
    <text evidence="2">The sequence shown here is derived from an EMBL/GenBank/DDBJ whole genome shotgun (WGS) entry which is preliminary data.</text>
</comment>
<sequence length="82" mass="9260">ATIDPNVGRVEVPDARLDKLTELIKPQKKVPTTFEFTDIAGIVKGASKGEGLGNKPLYHIYHYLTYNLIILIKYCIYLIKIL</sequence>
<dbReference type="GO" id="GO:0016887">
    <property type="term" value="F:ATP hydrolysis activity"/>
    <property type="evidence" value="ECO:0007669"/>
    <property type="project" value="TreeGrafter"/>
</dbReference>
<dbReference type="Gene3D" id="3.10.20.30">
    <property type="match status" value="1"/>
</dbReference>
<dbReference type="PANTHER" id="PTHR23305">
    <property type="entry name" value="OBG GTPASE FAMILY"/>
    <property type="match status" value="1"/>
</dbReference>
<dbReference type="PANTHER" id="PTHR23305:SF18">
    <property type="entry name" value="OBG-TYPE G DOMAIN-CONTAINING PROTEIN"/>
    <property type="match status" value="1"/>
</dbReference>
<evidence type="ECO:0000256" key="1">
    <source>
        <dbReference type="SAM" id="Phobius"/>
    </source>
</evidence>
<dbReference type="AlphaFoldDB" id="W1XAM0"/>
<accession>W1XAM0</accession>
<name>W1XAM0_9ZZZZ</name>
<evidence type="ECO:0000313" key="2">
    <source>
        <dbReference type="EMBL" id="ETJ27181.1"/>
    </source>
</evidence>
<keyword evidence="1" id="KW-0472">Membrane</keyword>
<dbReference type="GO" id="GO:0005737">
    <property type="term" value="C:cytoplasm"/>
    <property type="evidence" value="ECO:0007669"/>
    <property type="project" value="TreeGrafter"/>
</dbReference>
<feature type="non-terminal residue" evidence="2">
    <location>
        <position position="1"/>
    </location>
</feature>
<feature type="transmembrane region" description="Helical" evidence="1">
    <location>
        <begin position="60"/>
        <end position="79"/>
    </location>
</feature>
<keyword evidence="1" id="KW-0812">Transmembrane</keyword>
<dbReference type="EMBL" id="AZMM01017068">
    <property type="protein sequence ID" value="ETJ27181.1"/>
    <property type="molecule type" value="Genomic_DNA"/>
</dbReference>
<proteinExistence type="predicted"/>